<dbReference type="AlphaFoldDB" id="A0A2A6KM84"/>
<reference evidence="4 5" key="1">
    <citation type="submission" date="2017-09" db="EMBL/GenBank/DDBJ databases">
        <title>Comparative genomics of rhizobia isolated from Phaseolus vulgaris in China.</title>
        <authorList>
            <person name="Tong W."/>
        </authorList>
    </citation>
    <scope>NUCLEOTIDE SEQUENCE [LARGE SCALE GENOMIC DNA]</scope>
    <source>
        <strain evidence="4 5">FH14</strain>
    </source>
</reference>
<dbReference type="InterPro" id="IPR036526">
    <property type="entry name" value="C-N_Hydrolase_sf"/>
</dbReference>
<dbReference type="InterPro" id="IPR050345">
    <property type="entry name" value="Aliph_Amidase/BUP"/>
</dbReference>
<dbReference type="PANTHER" id="PTHR43674">
    <property type="entry name" value="NITRILASE C965.09-RELATED"/>
    <property type="match status" value="1"/>
</dbReference>
<proteinExistence type="predicted"/>
<evidence type="ECO:0000313" key="6">
    <source>
        <dbReference type="Proteomes" id="UP001268610"/>
    </source>
</evidence>
<dbReference type="SUPFAM" id="SSF56317">
    <property type="entry name" value="Carbon-nitrogen hydrolase"/>
    <property type="match status" value="1"/>
</dbReference>
<evidence type="ECO:0000259" key="2">
    <source>
        <dbReference type="PROSITE" id="PS50263"/>
    </source>
</evidence>
<dbReference type="Proteomes" id="UP000219914">
    <property type="component" value="Unassembled WGS sequence"/>
</dbReference>
<keyword evidence="5" id="KW-1185">Reference proteome</keyword>
<evidence type="ECO:0000313" key="5">
    <source>
        <dbReference type="Proteomes" id="UP000219914"/>
    </source>
</evidence>
<evidence type="ECO:0000313" key="3">
    <source>
        <dbReference type="EMBL" id="MDR9771500.1"/>
    </source>
</evidence>
<evidence type="ECO:0000313" key="4">
    <source>
        <dbReference type="EMBL" id="PDT25651.1"/>
    </source>
</evidence>
<comment type="caution">
    <text evidence="3">The sequence shown here is derived from an EMBL/GenBank/DDBJ whole genome shotgun (WGS) entry which is preliminary data.</text>
</comment>
<dbReference type="Pfam" id="PF00795">
    <property type="entry name" value="CN_hydrolase"/>
    <property type="match status" value="1"/>
</dbReference>
<dbReference type="CDD" id="cd07197">
    <property type="entry name" value="nitrilase"/>
    <property type="match status" value="1"/>
</dbReference>
<sequence>MKSIRIAAAQTPEFRENVDAALDHAIEVAARAEVDDVALLLFPEGFLQGYLIDEPSARRVAFDLASAEFSAVLDRLPKSGPVLVVGLIEIDDGRLFNTAVIIERGVLIGRYRKAHLLRGERIFSAGEESPLFAIGDMRFGINICYDTNFPEAAAKIRASGATLILCLANNMMPRDKAEAFKEQHNAVRGERCRETGLWLISSDVTGERDGRISWGPTAVLDPEGHVVAQLPLEEPGLLLFDFLYIAFEDRWGMRT</sequence>
<dbReference type="EMBL" id="NWSY01000001">
    <property type="protein sequence ID" value="PDT25651.1"/>
    <property type="molecule type" value="Genomic_DNA"/>
</dbReference>
<dbReference type="GO" id="GO:0016811">
    <property type="term" value="F:hydrolase activity, acting on carbon-nitrogen (but not peptide) bonds, in linear amides"/>
    <property type="evidence" value="ECO:0007669"/>
    <property type="project" value="TreeGrafter"/>
</dbReference>
<organism evidence="3 6">
    <name type="scientific">Rhizobium hidalgonense</name>
    <dbReference type="NCBI Taxonomy" id="1538159"/>
    <lineage>
        <taxon>Bacteria</taxon>
        <taxon>Pseudomonadati</taxon>
        <taxon>Pseudomonadota</taxon>
        <taxon>Alphaproteobacteria</taxon>
        <taxon>Hyphomicrobiales</taxon>
        <taxon>Rhizobiaceae</taxon>
        <taxon>Rhizobium/Agrobacterium group</taxon>
        <taxon>Rhizobium</taxon>
    </lineage>
</organism>
<dbReference type="PANTHER" id="PTHR43674:SF16">
    <property type="entry name" value="CARBON-NITROGEN FAMILY, PUTATIVE (AFU_ORTHOLOGUE AFUA_5G02350)-RELATED"/>
    <property type="match status" value="1"/>
</dbReference>
<evidence type="ECO:0000256" key="1">
    <source>
        <dbReference type="ARBA" id="ARBA00022801"/>
    </source>
</evidence>
<protein>
    <submittedName>
        <fullName evidence="3">Carbon-nitrogen hydrolase family protein</fullName>
    </submittedName>
</protein>
<keyword evidence="1 3" id="KW-0378">Hydrolase</keyword>
<dbReference type="PROSITE" id="PS50263">
    <property type="entry name" value="CN_HYDROLASE"/>
    <property type="match status" value="1"/>
</dbReference>
<gene>
    <name evidence="4" type="ORF">CO674_01330</name>
    <name evidence="3" type="ORF">RJJ65_02270</name>
</gene>
<dbReference type="EMBL" id="JAVLSF010000001">
    <property type="protein sequence ID" value="MDR9771500.1"/>
    <property type="molecule type" value="Genomic_DNA"/>
</dbReference>
<dbReference type="Proteomes" id="UP001268610">
    <property type="component" value="Unassembled WGS sequence"/>
</dbReference>
<reference evidence="3" key="2">
    <citation type="submission" date="2023-04" db="EMBL/GenBank/DDBJ databases">
        <title>Genomic characterization of faba bean (Vicia faba) microsymbionts in Mexican soils.</title>
        <authorList>
            <person name="Rivera Orduna F.N."/>
            <person name="Guevara-Luna J."/>
            <person name="Yan J."/>
            <person name="Arroyo-Herrera I."/>
            <person name="Li Y."/>
            <person name="Vasquez-Murrieta M.S."/>
            <person name="Wang E.T."/>
        </authorList>
    </citation>
    <scope>NUCLEOTIDE SEQUENCE</scope>
    <source>
        <strain evidence="3">CH26</strain>
    </source>
</reference>
<dbReference type="InterPro" id="IPR003010">
    <property type="entry name" value="C-N_Hydrolase"/>
</dbReference>
<dbReference type="Gene3D" id="3.60.110.10">
    <property type="entry name" value="Carbon-nitrogen hydrolase"/>
    <property type="match status" value="1"/>
</dbReference>
<feature type="domain" description="CN hydrolase" evidence="2">
    <location>
        <begin position="4"/>
        <end position="244"/>
    </location>
</feature>
<accession>A0A2A6KM84</accession>
<dbReference type="RefSeq" id="WP_097532827.1">
    <property type="nucleotide sequence ID" value="NZ_JAVLSD010000002.1"/>
</dbReference>
<name>A0A2A6KM84_9HYPH</name>